<keyword evidence="1" id="KW-0614">Plasmid</keyword>
<geneLocation type="plasmid" evidence="1 2">
    <name>unnamed4</name>
</geneLocation>
<dbReference type="Proteomes" id="UP000318483">
    <property type="component" value="Plasmid unnamed4"/>
</dbReference>
<evidence type="ECO:0000313" key="1">
    <source>
        <dbReference type="EMBL" id="QDY71723.1"/>
    </source>
</evidence>
<gene>
    <name evidence="1" type="ORF">FPZ52_17660</name>
</gene>
<keyword evidence="2" id="KW-1185">Reference proteome</keyword>
<dbReference type="OrthoDB" id="9811622at2"/>
<sequence length="364" mass="39609">MTWSHPRGFDPMVACSREWQQQTGVGVDWDKRSLQDFESYPVEDLAREYDLIVIDHPHVGQITAEGCLTPLPDAPELAEGSVGRSYPSYHWNGRQWAYPIDAAAQVQAYRPDALSEPPRIWSDVLDLARDGRVILPLRPPHSLMCFFTLAANMGVPCRNEGHGDLIDALHGEQVFETLAEIAALVSDACAGMDPIDALESISDSQGPICAPLIYGYVNYSINGFRNNLVRFSDIPVAGSDGSVGSALGGTGIAVSGFSQHKGEATDFARWIAGAQAQSGLYVDAGGQAGHDGAWFSNRVNATVNGFYRDTRTTLDAAWLRPRHNGYMGFQSRASDLLTEALARRSEGKRVVAQINALYRASLPV</sequence>
<proteinExistence type="predicted"/>
<protein>
    <submittedName>
        <fullName evidence="1">Extracellular solute-binding protein</fullName>
    </submittedName>
</protein>
<organism evidence="1 2">
    <name type="scientific">Qingshengfaniella alkalisoli</name>
    <dbReference type="NCBI Taxonomy" id="2599296"/>
    <lineage>
        <taxon>Bacteria</taxon>
        <taxon>Pseudomonadati</taxon>
        <taxon>Pseudomonadota</taxon>
        <taxon>Alphaproteobacteria</taxon>
        <taxon>Rhodobacterales</taxon>
        <taxon>Paracoccaceae</taxon>
        <taxon>Qingshengfaniella</taxon>
    </lineage>
</organism>
<dbReference type="EMBL" id="CP042265">
    <property type="protein sequence ID" value="QDY71723.1"/>
    <property type="molecule type" value="Genomic_DNA"/>
</dbReference>
<dbReference type="Gene3D" id="3.40.190.10">
    <property type="entry name" value="Periplasmic binding protein-like II"/>
    <property type="match status" value="1"/>
</dbReference>
<dbReference type="AlphaFoldDB" id="A0A5B8J1S9"/>
<dbReference type="KEGG" id="lit:FPZ52_17660"/>
<evidence type="ECO:0000313" key="2">
    <source>
        <dbReference type="Proteomes" id="UP000318483"/>
    </source>
</evidence>
<dbReference type="RefSeq" id="WP_146367137.1">
    <property type="nucleotide sequence ID" value="NZ_CP042265.1"/>
</dbReference>
<name>A0A5B8J1S9_9RHOB</name>
<reference evidence="1 2" key="1">
    <citation type="submission" date="2019-07" db="EMBL/GenBank/DDBJ databases">
        <title>Litoreibacter alkalisoli sp. nov., isolated from saline-alkaline soil.</title>
        <authorList>
            <person name="Wang S."/>
            <person name="Xu L."/>
            <person name="Xing Y.-T."/>
            <person name="Sun J.-Q."/>
        </authorList>
    </citation>
    <scope>NUCLEOTIDE SEQUENCE [LARGE SCALE GENOMIC DNA]</scope>
    <source>
        <strain evidence="1 2">LN3S51</strain>
        <plasmid evidence="1 2">unnamed4</plasmid>
    </source>
</reference>
<accession>A0A5B8J1S9</accession>
<dbReference type="SUPFAM" id="SSF53850">
    <property type="entry name" value="Periplasmic binding protein-like II"/>
    <property type="match status" value="1"/>
</dbReference>